<proteinExistence type="predicted"/>
<reference evidence="1" key="1">
    <citation type="submission" date="2020-07" db="EMBL/GenBank/DDBJ databases">
        <title>Koleobacter methoxysyntrophicus gen. nov., sp. nov., a novel anaerobic bacterium isolated from deep subsurface oil field and proposal of Koleobacterales ord. nov. in the phylum Firmicutes.</title>
        <authorList>
            <person name="Sakamoto S."/>
            <person name="Tamaki H."/>
        </authorList>
    </citation>
    <scope>NUCLEOTIDE SEQUENCE</scope>
    <source>
        <strain evidence="1">NRmbB1</strain>
    </source>
</reference>
<gene>
    <name evidence="1" type="ORF">H0A61_02693</name>
</gene>
<dbReference type="KEGG" id="kme:H0A61_02693"/>
<dbReference type="AlphaFoldDB" id="A0A8A0RQW7"/>
<dbReference type="Proteomes" id="UP000662904">
    <property type="component" value="Chromosome"/>
</dbReference>
<sequence length="75" mass="9046">MSKDRINERIIKGLKKCSEDEDIINFLIELFYEETEHAGSWWWKDVYRKKIILYSESWGENCENKENCSKELPSV</sequence>
<protein>
    <submittedName>
        <fullName evidence="1">Uncharacterized protein</fullName>
    </submittedName>
</protein>
<accession>A0A8A0RQW7</accession>
<name>A0A8A0RQW7_9FIRM</name>
<dbReference type="RefSeq" id="WP_206707599.1">
    <property type="nucleotide sequence ID" value="NZ_CP059066.1"/>
</dbReference>
<keyword evidence="2" id="KW-1185">Reference proteome</keyword>
<dbReference type="EMBL" id="CP059066">
    <property type="protein sequence ID" value="QSQ10292.1"/>
    <property type="molecule type" value="Genomic_DNA"/>
</dbReference>
<evidence type="ECO:0000313" key="1">
    <source>
        <dbReference type="EMBL" id="QSQ10292.1"/>
    </source>
</evidence>
<organism evidence="1 2">
    <name type="scientific">Koleobacter methoxysyntrophicus</name>
    <dbReference type="NCBI Taxonomy" id="2751313"/>
    <lineage>
        <taxon>Bacteria</taxon>
        <taxon>Bacillati</taxon>
        <taxon>Bacillota</taxon>
        <taxon>Clostridia</taxon>
        <taxon>Koleobacterales</taxon>
        <taxon>Koleobacteraceae</taxon>
        <taxon>Koleobacter</taxon>
    </lineage>
</organism>
<evidence type="ECO:0000313" key="2">
    <source>
        <dbReference type="Proteomes" id="UP000662904"/>
    </source>
</evidence>